<dbReference type="EMBL" id="JACXVP010000009">
    <property type="protein sequence ID" value="KAG5587046.1"/>
    <property type="molecule type" value="Genomic_DNA"/>
</dbReference>
<accession>A0A9J5XIS9</accession>
<feature type="region of interest" description="Disordered" evidence="1">
    <location>
        <begin position="1"/>
        <end position="23"/>
    </location>
</feature>
<evidence type="ECO:0000256" key="1">
    <source>
        <dbReference type="SAM" id="MobiDB-lite"/>
    </source>
</evidence>
<feature type="compositionally biased region" description="Polar residues" evidence="1">
    <location>
        <begin position="1"/>
        <end position="10"/>
    </location>
</feature>
<dbReference type="AlphaFoldDB" id="A0A9J5XIS9"/>
<comment type="caution">
    <text evidence="2">The sequence shown here is derived from an EMBL/GenBank/DDBJ whole genome shotgun (WGS) entry which is preliminary data.</text>
</comment>
<proteinExistence type="predicted"/>
<dbReference type="Proteomes" id="UP000824120">
    <property type="component" value="Chromosome 9"/>
</dbReference>
<keyword evidence="3" id="KW-1185">Reference proteome</keyword>
<reference evidence="2 3" key="1">
    <citation type="submission" date="2020-09" db="EMBL/GenBank/DDBJ databases">
        <title>De no assembly of potato wild relative species, Solanum commersonii.</title>
        <authorList>
            <person name="Cho K."/>
        </authorList>
    </citation>
    <scope>NUCLEOTIDE SEQUENCE [LARGE SCALE GENOMIC DNA]</scope>
    <source>
        <strain evidence="2">LZ3.2</strain>
        <tissue evidence="2">Leaf</tissue>
    </source>
</reference>
<evidence type="ECO:0000313" key="2">
    <source>
        <dbReference type="EMBL" id="KAG5587046.1"/>
    </source>
</evidence>
<evidence type="ECO:0000313" key="3">
    <source>
        <dbReference type="Proteomes" id="UP000824120"/>
    </source>
</evidence>
<name>A0A9J5XIS9_SOLCO</name>
<gene>
    <name evidence="2" type="ORF">H5410_047480</name>
</gene>
<protein>
    <submittedName>
        <fullName evidence="2">Uncharacterized protein</fullName>
    </submittedName>
</protein>
<organism evidence="2 3">
    <name type="scientific">Solanum commersonii</name>
    <name type="common">Commerson's wild potato</name>
    <name type="synonym">Commerson's nightshade</name>
    <dbReference type="NCBI Taxonomy" id="4109"/>
    <lineage>
        <taxon>Eukaryota</taxon>
        <taxon>Viridiplantae</taxon>
        <taxon>Streptophyta</taxon>
        <taxon>Embryophyta</taxon>
        <taxon>Tracheophyta</taxon>
        <taxon>Spermatophyta</taxon>
        <taxon>Magnoliopsida</taxon>
        <taxon>eudicotyledons</taxon>
        <taxon>Gunneridae</taxon>
        <taxon>Pentapetalae</taxon>
        <taxon>asterids</taxon>
        <taxon>lamiids</taxon>
        <taxon>Solanales</taxon>
        <taxon>Solanaceae</taxon>
        <taxon>Solanoideae</taxon>
        <taxon>Solaneae</taxon>
        <taxon>Solanum</taxon>
    </lineage>
</organism>
<sequence length="89" mass="9863">MRSLSSSPTRECTEKSRSVNSSLQTSTIAVLTKLFQQLPHPFFATAAHPACSPDFVGFELISCTNEGLEAGDTRKELIYMPIYTDIHQL</sequence>